<organism evidence="1 2">
    <name type="scientific">Auriscalpium vulgare</name>
    <dbReference type="NCBI Taxonomy" id="40419"/>
    <lineage>
        <taxon>Eukaryota</taxon>
        <taxon>Fungi</taxon>
        <taxon>Dikarya</taxon>
        <taxon>Basidiomycota</taxon>
        <taxon>Agaricomycotina</taxon>
        <taxon>Agaricomycetes</taxon>
        <taxon>Russulales</taxon>
        <taxon>Auriscalpiaceae</taxon>
        <taxon>Auriscalpium</taxon>
    </lineage>
</organism>
<dbReference type="EMBL" id="MU275855">
    <property type="protein sequence ID" value="KAI0051098.1"/>
    <property type="molecule type" value="Genomic_DNA"/>
</dbReference>
<reference evidence="1" key="2">
    <citation type="journal article" date="2022" name="New Phytol.">
        <title>Evolutionary transition to the ectomycorrhizal habit in the genomes of a hyperdiverse lineage of mushroom-forming fungi.</title>
        <authorList>
            <person name="Looney B."/>
            <person name="Miyauchi S."/>
            <person name="Morin E."/>
            <person name="Drula E."/>
            <person name="Courty P.E."/>
            <person name="Kohler A."/>
            <person name="Kuo A."/>
            <person name="LaButti K."/>
            <person name="Pangilinan J."/>
            <person name="Lipzen A."/>
            <person name="Riley R."/>
            <person name="Andreopoulos W."/>
            <person name="He G."/>
            <person name="Johnson J."/>
            <person name="Nolan M."/>
            <person name="Tritt A."/>
            <person name="Barry K.W."/>
            <person name="Grigoriev I.V."/>
            <person name="Nagy L.G."/>
            <person name="Hibbett D."/>
            <person name="Henrissat B."/>
            <person name="Matheny P.B."/>
            <person name="Labbe J."/>
            <person name="Martin F.M."/>
        </authorList>
    </citation>
    <scope>NUCLEOTIDE SEQUENCE</scope>
    <source>
        <strain evidence="1">FP105234-sp</strain>
    </source>
</reference>
<accession>A0ACB8S5L6</accession>
<keyword evidence="2" id="KW-1185">Reference proteome</keyword>
<gene>
    <name evidence="1" type="ORF">FA95DRAFT_1580837</name>
</gene>
<evidence type="ECO:0000313" key="2">
    <source>
        <dbReference type="Proteomes" id="UP000814033"/>
    </source>
</evidence>
<comment type="caution">
    <text evidence="1">The sequence shown here is derived from an EMBL/GenBank/DDBJ whole genome shotgun (WGS) entry which is preliminary data.</text>
</comment>
<name>A0ACB8S5L6_9AGAM</name>
<protein>
    <submittedName>
        <fullName evidence="1">Uncharacterized protein</fullName>
    </submittedName>
</protein>
<reference evidence="1" key="1">
    <citation type="submission" date="2021-02" db="EMBL/GenBank/DDBJ databases">
        <authorList>
            <consortium name="DOE Joint Genome Institute"/>
            <person name="Ahrendt S."/>
            <person name="Looney B.P."/>
            <person name="Miyauchi S."/>
            <person name="Morin E."/>
            <person name="Drula E."/>
            <person name="Courty P.E."/>
            <person name="Chicoki N."/>
            <person name="Fauchery L."/>
            <person name="Kohler A."/>
            <person name="Kuo A."/>
            <person name="Labutti K."/>
            <person name="Pangilinan J."/>
            <person name="Lipzen A."/>
            <person name="Riley R."/>
            <person name="Andreopoulos W."/>
            <person name="He G."/>
            <person name="Johnson J."/>
            <person name="Barry K.W."/>
            <person name="Grigoriev I.V."/>
            <person name="Nagy L."/>
            <person name="Hibbett D."/>
            <person name="Henrissat B."/>
            <person name="Matheny P.B."/>
            <person name="Labbe J."/>
            <person name="Martin F."/>
        </authorList>
    </citation>
    <scope>NUCLEOTIDE SEQUENCE</scope>
    <source>
        <strain evidence="1">FP105234-sp</strain>
    </source>
</reference>
<proteinExistence type="predicted"/>
<dbReference type="Proteomes" id="UP000814033">
    <property type="component" value="Unassembled WGS sequence"/>
</dbReference>
<evidence type="ECO:0000313" key="1">
    <source>
        <dbReference type="EMBL" id="KAI0051098.1"/>
    </source>
</evidence>
<sequence>MPPRPRPRPANRSTASTASTSSRALENQKSEREVELDKEDVFFMRNRNRTAKDWKKLETREKGQSAALPILLCGLKDRVELDNPVALGSSDVEEGGSTPRKKRPKMGRRGETKDSNGMPTWTRQDSAPLLSDDDDDDLEIIEGYSLAEDGPDGDRAAGHARQKRARSRSRSITPPPKLTMQARQNARNRVRQALEVVPRAPSPTFGLPDDSADIVLDPELASIARDARKHAQHDVAQSADTGGGPEDVTIKVTWRPHPQNAEGKTESWAFRMKRHDQFSVVVDEVADLAGVLAEALVLSLEGSRVFASATPHSLRIWAEAELDASDRMTYEYLREHRHVRPAHAAEAHRDTRSPSVTGAGDDSEAEVQSVQDADDDDDTFKLILRSASTKDVTVTVRPTTTCGAVVTAFLRRTGLMDSNPESKGAKKKASSASGPRLMIDGERMDPATPISEADLEDGDQVEVVGL</sequence>